<dbReference type="Proteomes" id="UP000267798">
    <property type="component" value="Unassembled WGS sequence"/>
</dbReference>
<accession>A0A3A6PL99</accession>
<dbReference type="InterPro" id="IPR011256">
    <property type="entry name" value="Reg_factor_effector_dom_sf"/>
</dbReference>
<evidence type="ECO:0000313" key="1">
    <source>
        <dbReference type="EMBL" id="RJX39129.1"/>
    </source>
</evidence>
<dbReference type="InterPro" id="IPR031664">
    <property type="entry name" value="DUF5085"/>
</dbReference>
<dbReference type="Gene3D" id="3.20.80.10">
    <property type="entry name" value="Regulatory factor, effector binding domain"/>
    <property type="match status" value="1"/>
</dbReference>
<name>A0A3A6PL99_9BACL</name>
<dbReference type="OrthoDB" id="2365165at2"/>
<reference evidence="1 2" key="1">
    <citation type="submission" date="2018-09" db="EMBL/GenBank/DDBJ databases">
        <title>Paenibacillus aracenensis nov. sp. isolated from a cave in southern Spain.</title>
        <authorList>
            <person name="Jurado V."/>
            <person name="Gutierrez-Patricio S."/>
            <person name="Gonzalez-Pimentel J.L."/>
            <person name="Miller A.Z."/>
            <person name="Laiz L."/>
            <person name="Saiz-Jimenez C."/>
        </authorList>
    </citation>
    <scope>NUCLEOTIDE SEQUENCE [LARGE SCALE GENOMIC DNA]</scope>
    <source>
        <strain evidence="1 2">JCM 19203</strain>
    </source>
</reference>
<dbReference type="AlphaFoldDB" id="A0A3A6PL99"/>
<dbReference type="Pfam" id="PF16895">
    <property type="entry name" value="DUF5085"/>
    <property type="match status" value="1"/>
</dbReference>
<proteinExistence type="predicted"/>
<dbReference type="EMBL" id="QXQB01000003">
    <property type="protein sequence ID" value="RJX39129.1"/>
    <property type="molecule type" value="Genomic_DNA"/>
</dbReference>
<organism evidence="1 2">
    <name type="scientific">Paenibacillus pinisoli</name>
    <dbReference type="NCBI Taxonomy" id="1276110"/>
    <lineage>
        <taxon>Bacteria</taxon>
        <taxon>Bacillati</taxon>
        <taxon>Bacillota</taxon>
        <taxon>Bacilli</taxon>
        <taxon>Bacillales</taxon>
        <taxon>Paenibacillaceae</taxon>
        <taxon>Paenibacillus</taxon>
    </lineage>
</organism>
<keyword evidence="2" id="KW-1185">Reference proteome</keyword>
<sequence>MKIKRCPIVLNNVISANLTTELDQWHEGIRGMRNAVIRNGLYGTGPVMYQVREVDTENGTAEFTFHIPVDRPVEMKEGSEYSFEETWVVQDALLLRHADLDDDISESYALLRACAEANQLKLEEPFYNIYLDVFGGGIIDICAPIAREE</sequence>
<comment type="caution">
    <text evidence="1">The sequence shown here is derived from an EMBL/GenBank/DDBJ whole genome shotgun (WGS) entry which is preliminary data.</text>
</comment>
<protein>
    <submittedName>
        <fullName evidence="1">DUF5085 family protein</fullName>
    </submittedName>
</protein>
<evidence type="ECO:0000313" key="2">
    <source>
        <dbReference type="Proteomes" id="UP000267798"/>
    </source>
</evidence>
<gene>
    <name evidence="1" type="ORF">D3P09_16690</name>
</gene>